<protein>
    <submittedName>
        <fullName evidence="1">Uncharacterized protein</fullName>
    </submittedName>
</protein>
<organism evidence="1 2">
    <name type="scientific">Anoxynatronum sibiricum</name>
    <dbReference type="NCBI Taxonomy" id="210623"/>
    <lineage>
        <taxon>Bacteria</taxon>
        <taxon>Bacillati</taxon>
        <taxon>Bacillota</taxon>
        <taxon>Clostridia</taxon>
        <taxon>Eubacteriales</taxon>
        <taxon>Clostridiaceae</taxon>
        <taxon>Anoxynatronum</taxon>
    </lineage>
</organism>
<sequence length="163" mass="18751">MEITQAVIDEWKLIFAEYRLLLHPNKKGVEEVVGYLKQRYRLHEDPSEEAKQVVVNNIVMNEAFSAKVPHGKELIPVVLKVLREENGNQLYEKQEEMFENCPIIIGMEFETGCIFVEGSSALADEITAFQGLDQDDLENYYLVANYIRCLKKRGLLETVVQQA</sequence>
<evidence type="ECO:0000313" key="1">
    <source>
        <dbReference type="EMBL" id="MEN1761615.1"/>
    </source>
</evidence>
<dbReference type="EMBL" id="JBCITM010000018">
    <property type="protein sequence ID" value="MEN1761615.1"/>
    <property type="molecule type" value="Genomic_DNA"/>
</dbReference>
<proteinExistence type="predicted"/>
<name>A0ABU9VWS7_9CLOT</name>
<reference evidence="1 2" key="1">
    <citation type="submission" date="2024-04" db="EMBL/GenBank/DDBJ databases">
        <title>Genome sequencing and metabolic network reconstruction of aminoacids and betaine degradation by Anoxynatronum sibiricum.</title>
        <authorList>
            <person name="Detkova E.N."/>
            <person name="Boltjanskaja Y.V."/>
            <person name="Mardanov A.V."/>
            <person name="Kevbrin V."/>
        </authorList>
    </citation>
    <scope>NUCLEOTIDE SEQUENCE [LARGE SCALE GENOMIC DNA]</scope>
    <source>
        <strain evidence="1 2">Z-7981</strain>
    </source>
</reference>
<dbReference type="Proteomes" id="UP001407405">
    <property type="component" value="Unassembled WGS sequence"/>
</dbReference>
<dbReference type="RefSeq" id="WP_343186903.1">
    <property type="nucleotide sequence ID" value="NZ_JBCITM010000018.1"/>
</dbReference>
<evidence type="ECO:0000313" key="2">
    <source>
        <dbReference type="Proteomes" id="UP001407405"/>
    </source>
</evidence>
<comment type="caution">
    <text evidence="1">The sequence shown here is derived from an EMBL/GenBank/DDBJ whole genome shotgun (WGS) entry which is preliminary data.</text>
</comment>
<keyword evidence="2" id="KW-1185">Reference proteome</keyword>
<gene>
    <name evidence="1" type="ORF">AAIG11_14095</name>
</gene>
<accession>A0ABU9VWS7</accession>